<evidence type="ECO:0000313" key="2">
    <source>
        <dbReference type="EMBL" id="MEZ0476692.1"/>
    </source>
</evidence>
<dbReference type="SUPFAM" id="SSF53187">
    <property type="entry name" value="Zn-dependent exopeptidases"/>
    <property type="match status" value="1"/>
</dbReference>
<name>A0ABV4HVA8_9GAMM</name>
<dbReference type="RefSeq" id="WP_370566112.1">
    <property type="nucleotide sequence ID" value="NZ_JBFWIC010000045.1"/>
</dbReference>
<sequence>PLSSPPPPSPPPPGTGFAPGEQYPPTDHRAFLEAGWPAVSYSLVGGDEIPSILAMYDGERPDPLPKVMRVIHSPADTIEQIDPVAVARGIDVVEDALRRWDAATPRAD</sequence>
<keyword evidence="3" id="KW-1185">Reference proteome</keyword>
<dbReference type="Proteomes" id="UP001566331">
    <property type="component" value="Unassembled WGS sequence"/>
</dbReference>
<feature type="region of interest" description="Disordered" evidence="1">
    <location>
        <begin position="1"/>
        <end position="28"/>
    </location>
</feature>
<dbReference type="Gene3D" id="3.40.630.10">
    <property type="entry name" value="Zn peptidases"/>
    <property type="match status" value="1"/>
</dbReference>
<comment type="caution">
    <text evidence="2">The sequence shown here is derived from an EMBL/GenBank/DDBJ whole genome shotgun (WGS) entry which is preliminary data.</text>
</comment>
<evidence type="ECO:0008006" key="4">
    <source>
        <dbReference type="Google" id="ProtNLM"/>
    </source>
</evidence>
<feature type="compositionally biased region" description="Pro residues" evidence="1">
    <location>
        <begin position="1"/>
        <end position="14"/>
    </location>
</feature>
<reference evidence="2 3" key="1">
    <citation type="submission" date="2024-07" db="EMBL/GenBank/DDBJ databases">
        <title>Luteimonas salilacus sp. nov., isolated from the shore soil of Salt Lake in Tibet of China.</title>
        <authorList>
            <person name="Zhang X."/>
            <person name="Li A."/>
        </authorList>
    </citation>
    <scope>NUCLEOTIDE SEQUENCE [LARGE SCALE GENOMIC DNA]</scope>
    <source>
        <strain evidence="2 3">B3-2-R+30</strain>
    </source>
</reference>
<dbReference type="EMBL" id="JBFWIC010000045">
    <property type="protein sequence ID" value="MEZ0476692.1"/>
    <property type="molecule type" value="Genomic_DNA"/>
</dbReference>
<feature type="non-terminal residue" evidence="2">
    <location>
        <position position="1"/>
    </location>
</feature>
<organism evidence="2 3">
    <name type="scientific">Luteimonas salinilitoris</name>
    <dbReference type="NCBI Taxonomy" id="3237697"/>
    <lineage>
        <taxon>Bacteria</taxon>
        <taxon>Pseudomonadati</taxon>
        <taxon>Pseudomonadota</taxon>
        <taxon>Gammaproteobacteria</taxon>
        <taxon>Lysobacterales</taxon>
        <taxon>Lysobacteraceae</taxon>
        <taxon>Luteimonas</taxon>
    </lineage>
</organism>
<proteinExistence type="predicted"/>
<gene>
    <name evidence="2" type="ORF">AB6713_19080</name>
</gene>
<evidence type="ECO:0000256" key="1">
    <source>
        <dbReference type="SAM" id="MobiDB-lite"/>
    </source>
</evidence>
<protein>
    <recommendedName>
        <fullName evidence="4">M28 family peptidase</fullName>
    </recommendedName>
</protein>
<evidence type="ECO:0000313" key="3">
    <source>
        <dbReference type="Proteomes" id="UP001566331"/>
    </source>
</evidence>
<accession>A0ABV4HVA8</accession>